<dbReference type="SUPFAM" id="SSF51735">
    <property type="entry name" value="NAD(P)-binding Rossmann-fold domains"/>
    <property type="match status" value="1"/>
</dbReference>
<keyword evidence="7" id="KW-1185">Reference proteome</keyword>
<evidence type="ECO:0000256" key="3">
    <source>
        <dbReference type="ARBA" id="ARBA00023002"/>
    </source>
</evidence>
<keyword evidence="3" id="KW-0560">Oxidoreductase</keyword>
<comment type="caution">
    <text evidence="6">The sequence shown here is derived from an EMBL/GenBank/DDBJ whole genome shotgun (WGS) entry which is preliminary data.</text>
</comment>
<proteinExistence type="inferred from homology"/>
<evidence type="ECO:0000256" key="1">
    <source>
        <dbReference type="ARBA" id="ARBA00022723"/>
    </source>
</evidence>
<dbReference type="Gene3D" id="3.90.180.10">
    <property type="entry name" value="Medium-chain alcohol dehydrogenases, catalytic domain"/>
    <property type="match status" value="1"/>
</dbReference>
<dbReference type="SMART" id="SM00829">
    <property type="entry name" value="PKS_ER"/>
    <property type="match status" value="1"/>
</dbReference>
<dbReference type="InterPro" id="IPR002328">
    <property type="entry name" value="ADH_Zn_CS"/>
</dbReference>
<dbReference type="AlphaFoldDB" id="A0A916Q8N7"/>
<comment type="similarity">
    <text evidence="4">Belongs to the zinc-containing alcohol dehydrogenase family.</text>
</comment>
<dbReference type="GO" id="GO:0008270">
    <property type="term" value="F:zinc ion binding"/>
    <property type="evidence" value="ECO:0007669"/>
    <property type="project" value="InterPro"/>
</dbReference>
<dbReference type="InterPro" id="IPR013149">
    <property type="entry name" value="ADH-like_C"/>
</dbReference>
<dbReference type="PROSITE" id="PS00059">
    <property type="entry name" value="ADH_ZINC"/>
    <property type="match status" value="1"/>
</dbReference>
<organism evidence="6 7">
    <name type="scientific">Anaerostipes butyraticus</name>
    <dbReference type="NCBI Taxonomy" id="645466"/>
    <lineage>
        <taxon>Bacteria</taxon>
        <taxon>Bacillati</taxon>
        <taxon>Bacillota</taxon>
        <taxon>Clostridia</taxon>
        <taxon>Lachnospirales</taxon>
        <taxon>Lachnospiraceae</taxon>
        <taxon>Anaerostipes</taxon>
    </lineage>
</organism>
<dbReference type="PANTHER" id="PTHR43401">
    <property type="entry name" value="L-THREONINE 3-DEHYDROGENASE"/>
    <property type="match status" value="1"/>
</dbReference>
<protein>
    <submittedName>
        <fullName evidence="6">Zinc-type alcohol dehydrogenase-like protein YdjL</fullName>
    </submittedName>
</protein>
<dbReference type="EMBL" id="BLYI01000062">
    <property type="protein sequence ID" value="GFO86367.1"/>
    <property type="molecule type" value="Genomic_DNA"/>
</dbReference>
<gene>
    <name evidence="6" type="primary">ydjL</name>
    <name evidence="6" type="ORF">ANBU17_27140</name>
</gene>
<sequence>MKAIVRYGQEFGGYTMKDVPEPTCGPEDIIVKIKAAAICGADMKHWRVDNGSDEFNSIRGHEFAGEIVEVGEKVTDWKVGQRVVSDNSAHVCGVCPACEQGDFLCCEEKVNLGLDNNTWGGGFSKLCKIPGEILRIHKHAIWEIPDNVKYEEAAVLDPICNAYKAVAQQAHLLPGQDVVVFGTGPLGLFSVQIAKIMGAVNIVMVGLDDDVATRFPVALEVGATHVVNGSKEDVVARCTEICGRDNLGLVIECSGANIALKQAIEMTRPNAEIVRVGMGFKPLEFSINDITSWNKSIIGHMAYDSTSWRNAIRLLASGQIKVQPMITHRLGLSEYEKGFDAMASKEAIKVIFHYDFDD</sequence>
<keyword evidence="1 4" id="KW-0479">Metal-binding</keyword>
<dbReference type="PANTHER" id="PTHR43401:SF2">
    <property type="entry name" value="L-THREONINE 3-DEHYDROGENASE"/>
    <property type="match status" value="1"/>
</dbReference>
<evidence type="ECO:0000259" key="5">
    <source>
        <dbReference type="SMART" id="SM00829"/>
    </source>
</evidence>
<dbReference type="InterPro" id="IPR011032">
    <property type="entry name" value="GroES-like_sf"/>
</dbReference>
<dbReference type="InterPro" id="IPR013154">
    <property type="entry name" value="ADH-like_N"/>
</dbReference>
<name>A0A916Q8N7_9FIRM</name>
<evidence type="ECO:0000256" key="4">
    <source>
        <dbReference type="RuleBase" id="RU361277"/>
    </source>
</evidence>
<dbReference type="Gene3D" id="3.40.50.720">
    <property type="entry name" value="NAD(P)-binding Rossmann-like Domain"/>
    <property type="match status" value="1"/>
</dbReference>
<dbReference type="Pfam" id="PF08240">
    <property type="entry name" value="ADH_N"/>
    <property type="match status" value="1"/>
</dbReference>
<dbReference type="InterPro" id="IPR050129">
    <property type="entry name" value="Zn_alcohol_dh"/>
</dbReference>
<dbReference type="InterPro" id="IPR020843">
    <property type="entry name" value="ER"/>
</dbReference>
<evidence type="ECO:0000256" key="2">
    <source>
        <dbReference type="ARBA" id="ARBA00022833"/>
    </source>
</evidence>
<dbReference type="GO" id="GO:0016491">
    <property type="term" value="F:oxidoreductase activity"/>
    <property type="evidence" value="ECO:0007669"/>
    <property type="project" value="UniProtKB-KW"/>
</dbReference>
<dbReference type="SUPFAM" id="SSF50129">
    <property type="entry name" value="GroES-like"/>
    <property type="match status" value="1"/>
</dbReference>
<feature type="domain" description="Enoyl reductase (ER)" evidence="5">
    <location>
        <begin position="9"/>
        <end position="352"/>
    </location>
</feature>
<accession>A0A916Q8N7</accession>
<dbReference type="RefSeq" id="WP_201312021.1">
    <property type="nucleotide sequence ID" value="NZ_BLYI01000062.1"/>
</dbReference>
<reference evidence="6" key="1">
    <citation type="submission" date="2020-06" db="EMBL/GenBank/DDBJ databases">
        <title>Characterization of fructooligosaccharide metabolism and fructooligosaccharide-degrading enzymes in human commensal butyrate producers.</title>
        <authorList>
            <person name="Tanno H."/>
            <person name="Fujii T."/>
            <person name="Hirano K."/>
            <person name="Maeno S."/>
            <person name="Tonozuka T."/>
            <person name="Sakamoto M."/>
            <person name="Ohkuma M."/>
            <person name="Tochio T."/>
            <person name="Endo A."/>
        </authorList>
    </citation>
    <scope>NUCLEOTIDE SEQUENCE</scope>
    <source>
        <strain evidence="6">JCM 17466</strain>
    </source>
</reference>
<evidence type="ECO:0000313" key="6">
    <source>
        <dbReference type="EMBL" id="GFO86367.1"/>
    </source>
</evidence>
<keyword evidence="2 4" id="KW-0862">Zinc</keyword>
<dbReference type="InterPro" id="IPR036291">
    <property type="entry name" value="NAD(P)-bd_dom_sf"/>
</dbReference>
<dbReference type="Pfam" id="PF00107">
    <property type="entry name" value="ADH_zinc_N"/>
    <property type="match status" value="1"/>
</dbReference>
<evidence type="ECO:0000313" key="7">
    <source>
        <dbReference type="Proteomes" id="UP000613208"/>
    </source>
</evidence>
<dbReference type="Proteomes" id="UP000613208">
    <property type="component" value="Unassembled WGS sequence"/>
</dbReference>
<comment type="cofactor">
    <cofactor evidence="4">
        <name>Zn(2+)</name>
        <dbReference type="ChEBI" id="CHEBI:29105"/>
    </cofactor>
</comment>
<dbReference type="CDD" id="cd08258">
    <property type="entry name" value="Zn_ADH4"/>
    <property type="match status" value="1"/>
</dbReference>